<organism evidence="2 3">
    <name type="scientific">Belliella filtrata</name>
    <dbReference type="NCBI Taxonomy" id="2923435"/>
    <lineage>
        <taxon>Bacteria</taxon>
        <taxon>Pseudomonadati</taxon>
        <taxon>Bacteroidota</taxon>
        <taxon>Cytophagia</taxon>
        <taxon>Cytophagales</taxon>
        <taxon>Cyclobacteriaceae</taxon>
        <taxon>Belliella</taxon>
    </lineage>
</organism>
<evidence type="ECO:0000313" key="2">
    <source>
        <dbReference type="EMBL" id="MCH7408178.1"/>
    </source>
</evidence>
<dbReference type="Gene3D" id="1.10.260.40">
    <property type="entry name" value="lambda repressor-like DNA-binding domains"/>
    <property type="match status" value="1"/>
</dbReference>
<sequence>MGTIGETLMYLRESHELSKSKLAEVAKISGSSYADIERGFREASFIVIFRICSFYQISLQEFAENIDPIELERRELSSLRNIEKRVAKGI</sequence>
<keyword evidence="3" id="KW-1185">Reference proteome</keyword>
<dbReference type="InterPro" id="IPR010982">
    <property type="entry name" value="Lambda_DNA-bd_dom_sf"/>
</dbReference>
<dbReference type="SMART" id="SM00530">
    <property type="entry name" value="HTH_XRE"/>
    <property type="match status" value="1"/>
</dbReference>
<dbReference type="EMBL" id="JAKZGP010000002">
    <property type="protein sequence ID" value="MCH7408178.1"/>
    <property type="molecule type" value="Genomic_DNA"/>
</dbReference>
<evidence type="ECO:0000313" key="3">
    <source>
        <dbReference type="Proteomes" id="UP001165489"/>
    </source>
</evidence>
<dbReference type="InterPro" id="IPR001387">
    <property type="entry name" value="Cro/C1-type_HTH"/>
</dbReference>
<feature type="domain" description="HTH cro/C1-type" evidence="1">
    <location>
        <begin position="8"/>
        <end position="62"/>
    </location>
</feature>
<gene>
    <name evidence="2" type="ORF">MM239_02125</name>
</gene>
<dbReference type="PROSITE" id="PS50943">
    <property type="entry name" value="HTH_CROC1"/>
    <property type="match status" value="1"/>
</dbReference>
<proteinExistence type="predicted"/>
<reference evidence="2" key="1">
    <citation type="submission" date="2022-03" db="EMBL/GenBank/DDBJ databases">
        <title>De novo assembled genomes of Belliella spp. (Cyclobacteriaceae) strains.</title>
        <authorList>
            <person name="Szabo A."/>
            <person name="Korponai K."/>
            <person name="Felfoldi T."/>
        </authorList>
    </citation>
    <scope>NUCLEOTIDE SEQUENCE</scope>
    <source>
        <strain evidence="2">DSM 111904</strain>
    </source>
</reference>
<comment type="caution">
    <text evidence="2">The sequence shown here is derived from an EMBL/GenBank/DDBJ whole genome shotgun (WGS) entry which is preliminary data.</text>
</comment>
<dbReference type="SUPFAM" id="SSF47413">
    <property type="entry name" value="lambda repressor-like DNA-binding domains"/>
    <property type="match status" value="1"/>
</dbReference>
<dbReference type="Pfam" id="PF01381">
    <property type="entry name" value="HTH_3"/>
    <property type="match status" value="1"/>
</dbReference>
<protein>
    <submittedName>
        <fullName evidence="2">Helix-turn-helix domain-containing protein</fullName>
    </submittedName>
</protein>
<evidence type="ECO:0000259" key="1">
    <source>
        <dbReference type="PROSITE" id="PS50943"/>
    </source>
</evidence>
<dbReference type="RefSeq" id="WP_241346198.1">
    <property type="nucleotide sequence ID" value="NZ_JAKZGP010000002.1"/>
</dbReference>
<accession>A0ABS9UVV4</accession>
<dbReference type="Proteomes" id="UP001165489">
    <property type="component" value="Unassembled WGS sequence"/>
</dbReference>
<name>A0ABS9UVV4_9BACT</name>
<dbReference type="CDD" id="cd00093">
    <property type="entry name" value="HTH_XRE"/>
    <property type="match status" value="1"/>
</dbReference>